<dbReference type="Pfam" id="PF00024">
    <property type="entry name" value="PAN_1"/>
    <property type="match status" value="1"/>
</dbReference>
<gene>
    <name evidence="4" type="ORF">ZT3D7_G5638</name>
</gene>
<evidence type="ECO:0000256" key="1">
    <source>
        <dbReference type="SAM" id="MobiDB-lite"/>
    </source>
</evidence>
<protein>
    <recommendedName>
        <fullName evidence="3">Apple domain-containing protein</fullName>
    </recommendedName>
</protein>
<dbReference type="AlphaFoldDB" id="A0A1X7RSU9"/>
<feature type="region of interest" description="Disordered" evidence="1">
    <location>
        <begin position="100"/>
        <end position="149"/>
    </location>
</feature>
<keyword evidence="2" id="KW-1133">Transmembrane helix</keyword>
<feature type="region of interest" description="Disordered" evidence="1">
    <location>
        <begin position="1"/>
        <end position="67"/>
    </location>
</feature>
<keyword evidence="5" id="KW-1185">Reference proteome</keyword>
<dbReference type="EMBL" id="LT853696">
    <property type="protein sequence ID" value="SMQ50485.1"/>
    <property type="molecule type" value="Genomic_DNA"/>
</dbReference>
<accession>A0A1X7RSU9</accession>
<feature type="compositionally biased region" description="Polar residues" evidence="1">
    <location>
        <begin position="58"/>
        <end position="67"/>
    </location>
</feature>
<name>A0A1X7RSU9_ZYMT9</name>
<feature type="transmembrane region" description="Helical" evidence="2">
    <location>
        <begin position="74"/>
        <end position="96"/>
    </location>
</feature>
<dbReference type="Proteomes" id="UP000215127">
    <property type="component" value="Chromosome 5"/>
</dbReference>
<proteinExistence type="predicted"/>
<dbReference type="STRING" id="1276538.A0A1X7RSU9"/>
<organism evidence="4 5">
    <name type="scientific">Zymoseptoria tritici (strain ST99CH_3D7)</name>
    <dbReference type="NCBI Taxonomy" id="1276538"/>
    <lineage>
        <taxon>Eukaryota</taxon>
        <taxon>Fungi</taxon>
        <taxon>Dikarya</taxon>
        <taxon>Ascomycota</taxon>
        <taxon>Pezizomycotina</taxon>
        <taxon>Dothideomycetes</taxon>
        <taxon>Dothideomycetidae</taxon>
        <taxon>Mycosphaerellales</taxon>
        <taxon>Mycosphaerellaceae</taxon>
        <taxon>Zymoseptoria</taxon>
    </lineage>
</organism>
<dbReference type="Gene3D" id="3.50.4.10">
    <property type="entry name" value="Hepatocyte Growth Factor"/>
    <property type="match status" value="1"/>
</dbReference>
<feature type="domain" description="Apple" evidence="3">
    <location>
        <begin position="201"/>
        <end position="251"/>
    </location>
</feature>
<evidence type="ECO:0000313" key="4">
    <source>
        <dbReference type="EMBL" id="SMQ50485.1"/>
    </source>
</evidence>
<feature type="compositionally biased region" description="Polar residues" evidence="1">
    <location>
        <begin position="108"/>
        <end position="127"/>
    </location>
</feature>
<keyword evidence="2" id="KW-0812">Transmembrane</keyword>
<dbReference type="InterPro" id="IPR003609">
    <property type="entry name" value="Pan_app"/>
</dbReference>
<sequence length="282" mass="30268">MDHDAPEVVPHRNDAIYVPNDSQGPEVVKQTGPAVSYNRPGYFPLPASDHDNEFPQEKSPQIASATTTKKPRKWIWIGIAALLVVLAVGLGAGLGLTLGKSSDKDNSGSENSSAGNDTSVGNSPSVGNDTSPTNTSSSPTSDTRPVTSGTTGLAEFSCADSTAIRSSNSTIYIADCYIQYAVGRKSYYDPNVTVFNLPGSHTVYSLEECLDRCDQFQANGQPPCRAVTYYANLDFPVHAWGGNCFLKNDRADGGGRDKEVDWDHTMSAYRRCLDRNGCKGQA</sequence>
<reference evidence="4 5" key="1">
    <citation type="submission" date="2016-06" db="EMBL/GenBank/DDBJ databases">
        <authorList>
            <person name="Kjaerup R.B."/>
            <person name="Dalgaard T.S."/>
            <person name="Juul-Madsen H.R."/>
        </authorList>
    </citation>
    <scope>NUCLEOTIDE SEQUENCE [LARGE SCALE GENOMIC DNA]</scope>
</reference>
<evidence type="ECO:0000313" key="5">
    <source>
        <dbReference type="Proteomes" id="UP000215127"/>
    </source>
</evidence>
<keyword evidence="2" id="KW-0472">Membrane</keyword>
<feature type="compositionally biased region" description="Basic and acidic residues" evidence="1">
    <location>
        <begin position="1"/>
        <end position="14"/>
    </location>
</feature>
<evidence type="ECO:0000259" key="3">
    <source>
        <dbReference type="Pfam" id="PF00024"/>
    </source>
</evidence>
<evidence type="ECO:0000256" key="2">
    <source>
        <dbReference type="SAM" id="Phobius"/>
    </source>
</evidence>
<feature type="compositionally biased region" description="Low complexity" evidence="1">
    <location>
        <begin position="128"/>
        <end position="143"/>
    </location>
</feature>